<dbReference type="PANTHER" id="PTHR43833:SF5">
    <property type="entry name" value="TRK SYSTEM POTASSIUM UPTAKE PROTEIN TRKA"/>
    <property type="match status" value="1"/>
</dbReference>
<evidence type="ECO:0000259" key="7">
    <source>
        <dbReference type="PROSITE" id="PS51202"/>
    </source>
</evidence>
<evidence type="ECO:0000256" key="5">
    <source>
        <dbReference type="ARBA" id="ARBA00023065"/>
    </source>
</evidence>
<feature type="domain" description="RCK C-terminal" evidence="7">
    <location>
        <begin position="139"/>
        <end position="219"/>
    </location>
</feature>
<dbReference type="Pfam" id="PF02080">
    <property type="entry name" value="TrkA_C"/>
    <property type="match status" value="1"/>
</dbReference>
<keyword evidence="1" id="KW-0813">Transport</keyword>
<accession>A0A3B1D212</accession>
<dbReference type="SUPFAM" id="SSF52402">
    <property type="entry name" value="Adenine nucleotide alpha hydrolases-like"/>
    <property type="match status" value="1"/>
</dbReference>
<evidence type="ECO:0000313" key="8">
    <source>
        <dbReference type="EMBL" id="VAX30234.1"/>
    </source>
</evidence>
<dbReference type="SUPFAM" id="SSF116726">
    <property type="entry name" value="TrkA C-terminal domain-like"/>
    <property type="match status" value="1"/>
</dbReference>
<dbReference type="Pfam" id="PF02254">
    <property type="entry name" value="TrkA_N"/>
    <property type="match status" value="1"/>
</dbReference>
<dbReference type="Gene3D" id="3.30.70.1450">
    <property type="entry name" value="Regulator of K+ conductance, C-terminal domain"/>
    <property type="match status" value="1"/>
</dbReference>
<dbReference type="InterPro" id="IPR036721">
    <property type="entry name" value="RCK_C_sf"/>
</dbReference>
<evidence type="ECO:0000256" key="1">
    <source>
        <dbReference type="ARBA" id="ARBA00022448"/>
    </source>
</evidence>
<reference evidence="8" key="1">
    <citation type="submission" date="2018-06" db="EMBL/GenBank/DDBJ databases">
        <authorList>
            <person name="Zhirakovskaya E."/>
        </authorList>
    </citation>
    <scope>NUCLEOTIDE SEQUENCE</scope>
</reference>
<gene>
    <name evidence="8" type="ORF">MNBD_NITROSPIRAE02-785</name>
</gene>
<dbReference type="InterPro" id="IPR006036">
    <property type="entry name" value="K_uptake_TrkA"/>
</dbReference>
<dbReference type="PRINTS" id="PR00335">
    <property type="entry name" value="KUPTAKETRKA"/>
</dbReference>
<dbReference type="InterPro" id="IPR036291">
    <property type="entry name" value="NAD(P)-bd_dom_sf"/>
</dbReference>
<dbReference type="Gene3D" id="3.40.50.720">
    <property type="entry name" value="NAD(P)-binding Rossmann-like Domain"/>
    <property type="match status" value="1"/>
</dbReference>
<evidence type="ECO:0000256" key="3">
    <source>
        <dbReference type="ARBA" id="ARBA00022958"/>
    </source>
</evidence>
<dbReference type="SUPFAM" id="SSF51735">
    <property type="entry name" value="NAD(P)-binding Rossmann-fold domains"/>
    <property type="match status" value="1"/>
</dbReference>
<dbReference type="PANTHER" id="PTHR43833">
    <property type="entry name" value="POTASSIUM CHANNEL PROTEIN 2-RELATED-RELATED"/>
    <property type="match status" value="1"/>
</dbReference>
<dbReference type="PROSITE" id="PS51202">
    <property type="entry name" value="RCK_C"/>
    <property type="match status" value="1"/>
</dbReference>
<dbReference type="GO" id="GO:0005886">
    <property type="term" value="C:plasma membrane"/>
    <property type="evidence" value="ECO:0007669"/>
    <property type="project" value="InterPro"/>
</dbReference>
<keyword evidence="3" id="KW-0630">Potassium</keyword>
<dbReference type="AlphaFoldDB" id="A0A3B1D212"/>
<proteinExistence type="predicted"/>
<keyword evidence="4" id="KW-0520">NAD</keyword>
<dbReference type="PROSITE" id="PS51201">
    <property type="entry name" value="RCK_N"/>
    <property type="match status" value="1"/>
</dbReference>
<dbReference type="GO" id="GO:0015079">
    <property type="term" value="F:potassium ion transmembrane transporter activity"/>
    <property type="evidence" value="ECO:0007669"/>
    <property type="project" value="InterPro"/>
</dbReference>
<dbReference type="InterPro" id="IPR006037">
    <property type="entry name" value="RCK_C"/>
</dbReference>
<evidence type="ECO:0000256" key="4">
    <source>
        <dbReference type="ARBA" id="ARBA00023027"/>
    </source>
</evidence>
<dbReference type="Gene3D" id="3.40.50.12370">
    <property type="match status" value="1"/>
</dbReference>
<name>A0A3B1D212_9ZZZZ</name>
<sequence>MKRNRLVIIGLGRIGQELLKKLPRDFEITCVDLNPDLQERARKLRGDEIRFIPGDATSRLVLEDAGVEDADVVIITTTSEKVNLEAARVLKEHFTPKRVISVGVTQENVEALEGLGVEVENIYIASATGIRNRIEQRSRAAHAIGLCKNEILEVEVHPNSRLANKPIGALAPIRWRIGIIYRDGNIIMPRKDRVLKPRDRVIILGDPAVLKTVSEILTFSFQRFPLEYGSTAVAYLSGREDEGFFNELEYLFSVFPLNRIVFIHTKKAAARSGDFREFISGRGFKNIEERETVLSAHNAIQGVLSEERGEYGLVVLSKDLLVSPDFRRRSFLNNLASIAACPILLSAGTFPYEKVVVPCVEGIDVQRVMDAAFEISSSLNNEITALLVEPSSYISTEEEVKGFEEMKKNISDMALVYKSSVKVPVLKGNPVKAVTGVLKDYDLLIVDTGGWKNRRWFSLMLNPDVVWHIVNRSPISTLLIPPIEESL</sequence>
<evidence type="ECO:0000259" key="6">
    <source>
        <dbReference type="PROSITE" id="PS51201"/>
    </source>
</evidence>
<organism evidence="8">
    <name type="scientific">hydrothermal vent metagenome</name>
    <dbReference type="NCBI Taxonomy" id="652676"/>
    <lineage>
        <taxon>unclassified sequences</taxon>
        <taxon>metagenomes</taxon>
        <taxon>ecological metagenomes</taxon>
    </lineage>
</organism>
<keyword evidence="5" id="KW-0406">Ion transport</keyword>
<dbReference type="InterPro" id="IPR003148">
    <property type="entry name" value="RCK_N"/>
</dbReference>
<evidence type="ECO:0000256" key="2">
    <source>
        <dbReference type="ARBA" id="ARBA00022538"/>
    </source>
</evidence>
<feature type="domain" description="RCK N-terminal" evidence="6">
    <location>
        <begin position="3"/>
        <end position="123"/>
    </location>
</feature>
<protein>
    <submittedName>
        <fullName evidence="8">Trk system potassium uptake protein TrkA</fullName>
    </submittedName>
</protein>
<dbReference type="EMBL" id="UOGH01000155">
    <property type="protein sequence ID" value="VAX30234.1"/>
    <property type="molecule type" value="Genomic_DNA"/>
</dbReference>
<dbReference type="InterPro" id="IPR050721">
    <property type="entry name" value="Trk_Ktr_HKT_K-transport"/>
</dbReference>
<keyword evidence="2" id="KW-0633">Potassium transport</keyword>